<keyword evidence="4" id="KW-1185">Reference proteome</keyword>
<name>A0A8J3QWR8_9ACTN</name>
<reference evidence="3" key="1">
    <citation type="submission" date="2021-01" db="EMBL/GenBank/DDBJ databases">
        <title>Whole genome shotgun sequence of Rugosimonospora africana NBRC 104875.</title>
        <authorList>
            <person name="Komaki H."/>
            <person name="Tamura T."/>
        </authorList>
    </citation>
    <scope>NUCLEOTIDE SEQUENCE</scope>
    <source>
        <strain evidence="3">NBRC 104875</strain>
    </source>
</reference>
<evidence type="ECO:0000313" key="4">
    <source>
        <dbReference type="Proteomes" id="UP000642748"/>
    </source>
</evidence>
<dbReference type="AlphaFoldDB" id="A0A8J3QWR8"/>
<protein>
    <recommendedName>
        <fullName evidence="5">TrbC/VIRB2 family protein</fullName>
    </recommendedName>
</protein>
<feature type="chain" id="PRO_5035208810" description="TrbC/VIRB2 family protein" evidence="2">
    <location>
        <begin position="29"/>
        <end position="113"/>
    </location>
</feature>
<dbReference type="Pfam" id="PF18895">
    <property type="entry name" value="T4SS_pilin"/>
    <property type="match status" value="1"/>
</dbReference>
<feature type="transmembrane region" description="Helical" evidence="1">
    <location>
        <begin position="47"/>
        <end position="71"/>
    </location>
</feature>
<feature type="signal peptide" evidence="2">
    <location>
        <begin position="1"/>
        <end position="28"/>
    </location>
</feature>
<proteinExistence type="predicted"/>
<evidence type="ECO:0000256" key="1">
    <source>
        <dbReference type="SAM" id="Phobius"/>
    </source>
</evidence>
<keyword evidence="1" id="KW-0472">Membrane</keyword>
<keyword evidence="2" id="KW-0732">Signal</keyword>
<comment type="caution">
    <text evidence="3">The sequence shown here is derived from an EMBL/GenBank/DDBJ whole genome shotgun (WGS) entry which is preliminary data.</text>
</comment>
<keyword evidence="1" id="KW-0812">Transmembrane</keyword>
<dbReference type="Proteomes" id="UP000642748">
    <property type="component" value="Unassembled WGS sequence"/>
</dbReference>
<dbReference type="InterPro" id="IPR043993">
    <property type="entry name" value="T4SS_pilin"/>
</dbReference>
<evidence type="ECO:0000256" key="2">
    <source>
        <dbReference type="SAM" id="SignalP"/>
    </source>
</evidence>
<evidence type="ECO:0000313" key="3">
    <source>
        <dbReference type="EMBL" id="GIH16146.1"/>
    </source>
</evidence>
<dbReference type="EMBL" id="BONZ01000039">
    <property type="protein sequence ID" value="GIH16146.1"/>
    <property type="molecule type" value="Genomic_DNA"/>
</dbReference>
<evidence type="ECO:0008006" key="5">
    <source>
        <dbReference type="Google" id="ProtNLM"/>
    </source>
</evidence>
<keyword evidence="1" id="KW-1133">Transmembrane helix</keyword>
<accession>A0A8J3QWR8</accession>
<sequence length="113" mass="11680">MSRTVVRVATTAVVATSIILLASGLAFAAPPAPPPATYDLPTVIDHLRWWVCGIIGGVATLFLTVGGVRYLMASGDPSEIERAKGSFKSAGIGYALALLAPVLMTALQSIVQV</sequence>
<feature type="transmembrane region" description="Helical" evidence="1">
    <location>
        <begin position="92"/>
        <end position="111"/>
    </location>
</feature>
<gene>
    <name evidence="3" type="ORF">Raf01_43180</name>
</gene>
<organism evidence="3 4">
    <name type="scientific">Rugosimonospora africana</name>
    <dbReference type="NCBI Taxonomy" id="556532"/>
    <lineage>
        <taxon>Bacteria</taxon>
        <taxon>Bacillati</taxon>
        <taxon>Actinomycetota</taxon>
        <taxon>Actinomycetes</taxon>
        <taxon>Micromonosporales</taxon>
        <taxon>Micromonosporaceae</taxon>
        <taxon>Rugosimonospora</taxon>
    </lineage>
</organism>
<dbReference type="RefSeq" id="WP_239133784.1">
    <property type="nucleotide sequence ID" value="NZ_BONZ01000039.1"/>
</dbReference>